<keyword evidence="2" id="KW-1185">Reference proteome</keyword>
<dbReference type="Proteomes" id="UP001549037">
    <property type="component" value="Unassembled WGS sequence"/>
</dbReference>
<keyword evidence="1" id="KW-0548">Nucleotidyltransferase</keyword>
<gene>
    <name evidence="1" type="ORF">ABID28_001580</name>
</gene>
<dbReference type="EC" id="2.7.7.7" evidence="1"/>
<dbReference type="RefSeq" id="WP_354369648.1">
    <property type="nucleotide sequence ID" value="NZ_JBEPLN010000031.1"/>
</dbReference>
<dbReference type="PANTHER" id="PTHR11669:SF8">
    <property type="entry name" value="DNA POLYMERASE III SUBUNIT DELTA"/>
    <property type="match status" value="1"/>
</dbReference>
<dbReference type="NCBIfam" id="NF005581">
    <property type="entry name" value="PRK07276.1"/>
    <property type="match status" value="1"/>
</dbReference>
<dbReference type="GO" id="GO:0003887">
    <property type="term" value="F:DNA-directed DNA polymerase activity"/>
    <property type="evidence" value="ECO:0007669"/>
    <property type="project" value="UniProtKB-EC"/>
</dbReference>
<dbReference type="InterPro" id="IPR027417">
    <property type="entry name" value="P-loop_NTPase"/>
</dbReference>
<sequence length="290" mass="33619">MSLKQLQPKLFKQFQQIIQSDQISHAYLFSGGFGNLDMAIYLAQSRFCQDKIDKLPCQRCRSCRLIASEDFSDVKIIRPVNQVIKTDTIRQLLQEFSKSGYESSSQFFIIQDADKMHLNASNSLLKLMEEPIAQSYLVLLTDDENKILPTIRSRCQEFHFLKNRSLLVGELENKGFLKTEAEILAELVSNWEDVELLSSNHKILELIKVCQRWVNLLSLDDSQAYLEVSRLVTLASDKGEQELVFKILPIIFNQSRSTASLNYLSRLVEAYRMWQHHVNFQNVLEYMVLV</sequence>
<dbReference type="PANTHER" id="PTHR11669">
    <property type="entry name" value="REPLICATION FACTOR C / DNA POLYMERASE III GAMMA-TAU SUBUNIT"/>
    <property type="match status" value="1"/>
</dbReference>
<name>A0ABV2JGL5_9STRE</name>
<dbReference type="Pfam" id="PF13177">
    <property type="entry name" value="DNA_pol3_delta2"/>
    <property type="match status" value="1"/>
</dbReference>
<proteinExistence type="predicted"/>
<organism evidence="1 2">
    <name type="scientific">Streptococcus porcorum</name>
    <dbReference type="NCBI Taxonomy" id="701526"/>
    <lineage>
        <taxon>Bacteria</taxon>
        <taxon>Bacillati</taxon>
        <taxon>Bacillota</taxon>
        <taxon>Bacilli</taxon>
        <taxon>Lactobacillales</taxon>
        <taxon>Streptococcaceae</taxon>
        <taxon>Streptococcus</taxon>
    </lineage>
</organism>
<dbReference type="InterPro" id="IPR050238">
    <property type="entry name" value="DNA_Rep/Repair_Clamp_Loader"/>
</dbReference>
<comment type="caution">
    <text evidence="1">The sequence shown here is derived from an EMBL/GenBank/DDBJ whole genome shotgun (WGS) entry which is preliminary data.</text>
</comment>
<dbReference type="Gene3D" id="3.40.50.300">
    <property type="entry name" value="P-loop containing nucleotide triphosphate hydrolases"/>
    <property type="match status" value="1"/>
</dbReference>
<protein>
    <submittedName>
        <fullName evidence="1">DNA polymerase-3 subunit delta</fullName>
        <ecNumber evidence="1">2.7.7.7</ecNumber>
    </submittedName>
</protein>
<evidence type="ECO:0000313" key="2">
    <source>
        <dbReference type="Proteomes" id="UP001549037"/>
    </source>
</evidence>
<keyword evidence="1" id="KW-0808">Transferase</keyword>
<dbReference type="SUPFAM" id="SSF52540">
    <property type="entry name" value="P-loop containing nucleoside triphosphate hydrolases"/>
    <property type="match status" value="1"/>
</dbReference>
<evidence type="ECO:0000313" key="1">
    <source>
        <dbReference type="EMBL" id="MET3634919.1"/>
    </source>
</evidence>
<dbReference type="EMBL" id="JBEPLN010000031">
    <property type="protein sequence ID" value="MET3634919.1"/>
    <property type="molecule type" value="Genomic_DNA"/>
</dbReference>
<reference evidence="1 2" key="1">
    <citation type="submission" date="2024-06" db="EMBL/GenBank/DDBJ databases">
        <title>Genomic Encyclopedia of Type Strains, Phase IV (KMG-IV): sequencing the most valuable type-strain genomes for metagenomic binning, comparative biology and taxonomic classification.</title>
        <authorList>
            <person name="Goeker M."/>
        </authorList>
    </citation>
    <scope>NUCLEOTIDE SEQUENCE [LARGE SCALE GENOMIC DNA]</scope>
    <source>
        <strain evidence="1 2">DSM 28302</strain>
    </source>
</reference>
<accession>A0ABV2JGL5</accession>